<name>A0A432LYC6_9GAMM</name>
<dbReference type="PANTHER" id="PTHR45458:SF1">
    <property type="entry name" value="SHORT CHAIN DEHYDROGENASE"/>
    <property type="match status" value="1"/>
</dbReference>
<keyword evidence="2" id="KW-1185">Reference proteome</keyword>
<dbReference type="RefSeq" id="WP_126671982.1">
    <property type="nucleotide sequence ID" value="NZ_RYZR01000002.1"/>
</dbReference>
<dbReference type="PRINTS" id="PR00081">
    <property type="entry name" value="GDHRDH"/>
</dbReference>
<reference evidence="1 2" key="1">
    <citation type="submission" date="2018-12" db="EMBL/GenBank/DDBJ databases">
        <title>Dyella dinghuensis sp. nov. DHOA06 and Dyella choica sp. nov. 4M-K27, isolated from forest soil.</title>
        <authorList>
            <person name="Qiu L.-H."/>
            <person name="Gao Z.-H."/>
        </authorList>
    </citation>
    <scope>NUCLEOTIDE SEQUENCE [LARGE SCALE GENOMIC DNA]</scope>
    <source>
        <strain evidence="1 2">DHOA06</strain>
    </source>
</reference>
<sequence>MSHPATRTVLIVGASRGLGLALAQEYLVRGWHVIATVRGTAHTGLHALLAEHKGRLEIETVDINETEQVQALHTRLRQRSLDILFVNAGIAPNPGTPIGEVSTDEFVQVMINNALSPLRFIETFHDLVQVKGTIAVMSSGLGSVANNTNGGWETYRASKASLNTLLRSFVARHATDARTYLLIAPGWVRTDMGGPEATLGVDESIPRVVDVVEGQTGNGGLHYLNYQGETLAW</sequence>
<protein>
    <submittedName>
        <fullName evidence="1">SDR family NAD(P)-dependent oxidoreductase</fullName>
    </submittedName>
</protein>
<evidence type="ECO:0000313" key="2">
    <source>
        <dbReference type="Proteomes" id="UP000267077"/>
    </source>
</evidence>
<dbReference type="InterPro" id="IPR002347">
    <property type="entry name" value="SDR_fam"/>
</dbReference>
<dbReference type="GO" id="GO:0016616">
    <property type="term" value="F:oxidoreductase activity, acting on the CH-OH group of donors, NAD or NADP as acceptor"/>
    <property type="evidence" value="ECO:0007669"/>
    <property type="project" value="TreeGrafter"/>
</dbReference>
<organism evidence="1 2">
    <name type="scientific">Dyella dinghuensis</name>
    <dbReference type="NCBI Taxonomy" id="1920169"/>
    <lineage>
        <taxon>Bacteria</taxon>
        <taxon>Pseudomonadati</taxon>
        <taxon>Pseudomonadota</taxon>
        <taxon>Gammaproteobacteria</taxon>
        <taxon>Lysobacterales</taxon>
        <taxon>Rhodanobacteraceae</taxon>
        <taxon>Dyella</taxon>
    </lineage>
</organism>
<dbReference type="InterPro" id="IPR036291">
    <property type="entry name" value="NAD(P)-bd_dom_sf"/>
</dbReference>
<dbReference type="OrthoDB" id="5786478at2"/>
<evidence type="ECO:0000313" key="1">
    <source>
        <dbReference type="EMBL" id="RUL66485.1"/>
    </source>
</evidence>
<dbReference type="Gene3D" id="3.40.50.720">
    <property type="entry name" value="NAD(P)-binding Rossmann-like Domain"/>
    <property type="match status" value="1"/>
</dbReference>
<dbReference type="InterPro" id="IPR052184">
    <property type="entry name" value="SDR_enzymes"/>
</dbReference>
<gene>
    <name evidence="1" type="ORF">EKH79_01245</name>
</gene>
<dbReference type="EMBL" id="RYZR01000002">
    <property type="protein sequence ID" value="RUL66485.1"/>
    <property type="molecule type" value="Genomic_DNA"/>
</dbReference>
<dbReference type="Pfam" id="PF00106">
    <property type="entry name" value="adh_short"/>
    <property type="match status" value="1"/>
</dbReference>
<dbReference type="AlphaFoldDB" id="A0A432LYC6"/>
<dbReference type="PANTHER" id="PTHR45458">
    <property type="entry name" value="SHORT-CHAIN DEHYDROGENASE/REDUCTASE SDR"/>
    <property type="match status" value="1"/>
</dbReference>
<dbReference type="SUPFAM" id="SSF51735">
    <property type="entry name" value="NAD(P)-binding Rossmann-fold domains"/>
    <property type="match status" value="1"/>
</dbReference>
<accession>A0A432LYC6</accession>
<dbReference type="Proteomes" id="UP000267077">
    <property type="component" value="Unassembled WGS sequence"/>
</dbReference>
<comment type="caution">
    <text evidence="1">The sequence shown here is derived from an EMBL/GenBank/DDBJ whole genome shotgun (WGS) entry which is preliminary data.</text>
</comment>
<proteinExistence type="predicted"/>